<dbReference type="Gene3D" id="2.120.10.80">
    <property type="entry name" value="Kelch-type beta propeller"/>
    <property type="match status" value="1"/>
</dbReference>
<dbReference type="Pfam" id="PF01344">
    <property type="entry name" value="Kelch_1"/>
    <property type="match status" value="1"/>
</dbReference>
<dbReference type="SUPFAM" id="SSF117281">
    <property type="entry name" value="Kelch motif"/>
    <property type="match status" value="1"/>
</dbReference>
<proteinExistence type="predicted"/>
<dbReference type="InterPro" id="IPR006652">
    <property type="entry name" value="Kelch_1"/>
</dbReference>
<protein>
    <submittedName>
        <fullName evidence="1">Kelch motif-containing protein</fullName>
    </submittedName>
</protein>
<dbReference type="Proteomes" id="UP001163821">
    <property type="component" value="Unassembled WGS sequence"/>
</dbReference>
<evidence type="ECO:0000313" key="1">
    <source>
        <dbReference type="EMBL" id="MCW0482340.1"/>
    </source>
</evidence>
<name>A0AA41Y5R5_9BACT</name>
<dbReference type="RefSeq" id="WP_282590943.1">
    <property type="nucleotide sequence ID" value="NZ_JAPAAF010000006.1"/>
</dbReference>
<dbReference type="AlphaFoldDB" id="A0AA41Y5R5"/>
<accession>A0AA41Y5R5</accession>
<organism evidence="1 2">
    <name type="scientific">Gaoshiqia sediminis</name>
    <dbReference type="NCBI Taxonomy" id="2986998"/>
    <lineage>
        <taxon>Bacteria</taxon>
        <taxon>Pseudomonadati</taxon>
        <taxon>Bacteroidota</taxon>
        <taxon>Bacteroidia</taxon>
        <taxon>Marinilabiliales</taxon>
        <taxon>Prolixibacteraceae</taxon>
        <taxon>Gaoshiqia</taxon>
    </lineage>
</organism>
<evidence type="ECO:0000313" key="2">
    <source>
        <dbReference type="Proteomes" id="UP001163821"/>
    </source>
</evidence>
<keyword evidence="2" id="KW-1185">Reference proteome</keyword>
<gene>
    <name evidence="1" type="ORF">N2K84_06335</name>
</gene>
<dbReference type="InterPro" id="IPR015915">
    <property type="entry name" value="Kelch-typ_b-propeller"/>
</dbReference>
<sequence>MSFVIDEIGYVFGGINNGIYEDDFWKYDPTADSWTRLRDISDATDEDYDDDYAIVRINAVTFVMNGMGYVATGGRSTTGGDVWEYNPATDLWEEKTELAEDGSGGADRTEAVGFTINNIGYIMTGRNSGYYFDDVWRFEPSSEMNEYD</sequence>
<dbReference type="EMBL" id="JAPAAF010000006">
    <property type="protein sequence ID" value="MCW0482340.1"/>
    <property type="molecule type" value="Genomic_DNA"/>
</dbReference>
<comment type="caution">
    <text evidence="1">The sequence shown here is derived from an EMBL/GenBank/DDBJ whole genome shotgun (WGS) entry which is preliminary data.</text>
</comment>
<reference evidence="1" key="1">
    <citation type="submission" date="2022-10" db="EMBL/GenBank/DDBJ databases">
        <title>Gaoshiqiia sediminis gen. nov., sp. nov., isolated from coastal sediment.</title>
        <authorList>
            <person name="Yu W.X."/>
            <person name="Mu D.S."/>
            <person name="Du J.Z."/>
            <person name="Liang Y.Q."/>
        </authorList>
    </citation>
    <scope>NUCLEOTIDE SEQUENCE</scope>
    <source>
        <strain evidence="1">A06</strain>
    </source>
</reference>